<accession>A0ACD1IPH7</accession>
<proteinExistence type="predicted"/>
<evidence type="ECO:0000313" key="2">
    <source>
        <dbReference type="Proteomes" id="UP000249748"/>
    </source>
</evidence>
<dbReference type="EMBL" id="KZ824539">
    <property type="protein sequence ID" value="RAK92169.1"/>
    <property type="molecule type" value="Genomic_DNA"/>
</dbReference>
<dbReference type="Proteomes" id="UP000249748">
    <property type="component" value="Unassembled WGS sequence"/>
</dbReference>
<evidence type="ECO:0000313" key="1">
    <source>
        <dbReference type="EMBL" id="RAK92169.1"/>
    </source>
</evidence>
<gene>
    <name evidence="1" type="ORF">BO79DRAFT_139269</name>
</gene>
<keyword evidence="2" id="KW-1185">Reference proteome</keyword>
<protein>
    <submittedName>
        <fullName evidence="1">Uncharacterized protein</fullName>
    </submittedName>
</protein>
<organism evidence="1 2">
    <name type="scientific">Aspergillus costaricaensis CBS 115574</name>
    <dbReference type="NCBI Taxonomy" id="1448317"/>
    <lineage>
        <taxon>Eukaryota</taxon>
        <taxon>Fungi</taxon>
        <taxon>Dikarya</taxon>
        <taxon>Ascomycota</taxon>
        <taxon>Pezizomycotina</taxon>
        <taxon>Eurotiomycetes</taxon>
        <taxon>Eurotiomycetidae</taxon>
        <taxon>Eurotiales</taxon>
        <taxon>Aspergillaceae</taxon>
        <taxon>Aspergillus</taxon>
        <taxon>Aspergillus subgen. Circumdati</taxon>
    </lineage>
</organism>
<reference evidence="1" key="1">
    <citation type="submission" date="2018-02" db="EMBL/GenBank/DDBJ databases">
        <title>The genomes of Aspergillus section Nigri reveals drivers in fungal speciation.</title>
        <authorList>
            <consortium name="DOE Joint Genome Institute"/>
            <person name="Vesth T.C."/>
            <person name="Nybo J."/>
            <person name="Theobald S."/>
            <person name="Brandl J."/>
            <person name="Frisvad J.C."/>
            <person name="Nielsen K.F."/>
            <person name="Lyhne E.K."/>
            <person name="Kogle M.E."/>
            <person name="Kuo A."/>
            <person name="Riley R."/>
            <person name="Clum A."/>
            <person name="Nolan M."/>
            <person name="Lipzen A."/>
            <person name="Salamov A."/>
            <person name="Henrissat B."/>
            <person name="Wiebenga A."/>
            <person name="De vries R.P."/>
            <person name="Grigoriev I.V."/>
            <person name="Mortensen U.H."/>
            <person name="Andersen M.R."/>
            <person name="Baker S.E."/>
        </authorList>
    </citation>
    <scope>NUCLEOTIDE SEQUENCE</scope>
    <source>
        <strain evidence="1">CBS 115574</strain>
    </source>
</reference>
<name>A0ACD1IPH7_9EURO</name>
<sequence>MAQAMDYYYYYLESLWEDDVFVPGSIGPLCSTHSTHRWARSVTPSGLGVIEKDSAGCICLPVLGHRVCNPVHPDGKLFSFILPFSHLDPYGAANSAKLSIRIERMP</sequence>